<keyword evidence="3" id="KW-1185">Reference proteome</keyword>
<dbReference type="SUPFAM" id="SSF55729">
    <property type="entry name" value="Acyl-CoA N-acyltransferases (Nat)"/>
    <property type="match status" value="1"/>
</dbReference>
<dbReference type="InterPro" id="IPR000182">
    <property type="entry name" value="GNAT_dom"/>
</dbReference>
<dbReference type="InterPro" id="IPR051531">
    <property type="entry name" value="N-acetyltransferase"/>
</dbReference>
<dbReference type="Proteomes" id="UP000001062">
    <property type="component" value="Chromosome"/>
</dbReference>
<dbReference type="PANTHER" id="PTHR43792">
    <property type="entry name" value="GNAT FAMILY, PUTATIVE (AFU_ORTHOLOGUE AFUA_3G00765)-RELATED-RELATED"/>
    <property type="match status" value="1"/>
</dbReference>
<reference evidence="2 3" key="1">
    <citation type="journal article" date="2012" name="Stand. Genomic Sci.">
        <title>Complete genome sequence of the melanogenic marine bacterium Marinomonas mediterranea type strain (MMB-1(T)).</title>
        <authorList>
            <person name="Lucas-Elio P."/>
            <person name="Goodwin L."/>
            <person name="Woyke T."/>
            <person name="Pitluck S."/>
            <person name="Nolan M."/>
            <person name="Kyrpides N.C."/>
            <person name="Detter J.C."/>
            <person name="Copeland A."/>
            <person name="Teshima H."/>
            <person name="Bruce D."/>
            <person name="Detter C."/>
            <person name="Tapia R."/>
            <person name="Han S."/>
            <person name="Land M.L."/>
            <person name="Ivanova N."/>
            <person name="Mikhailova N."/>
            <person name="Johnston A.W."/>
            <person name="Sanchez-Amat A."/>
        </authorList>
    </citation>
    <scope>NUCLEOTIDE SEQUENCE [LARGE SCALE GENOMIC DNA]</scope>
    <source>
        <strain evidence="3">ATCC 700492 / JCM 21426 / NBRC 103028 / MMB-1</strain>
    </source>
</reference>
<dbReference type="HOGENOM" id="CLU_128690_0_0_6"/>
<gene>
    <name evidence="2" type="ordered locus">Marme_2775</name>
</gene>
<name>F2JZ24_MARM1</name>
<sequence>MNISYSTSRLRVYELQEVDVASKVNRIGLSIVELLTPSVVQSLPPYFHGIDTSTKAESWLTKMLAESRLCVVESKNADDVVGFIFAYDDGSGDVNIGYLLGEQYWGIGLAGEMLSGFIEIASHVSSDNSSNGSDWNVLIGGVDNDNIASIKLLTKLGFRPRSSQGSEVASGVSYFALTL</sequence>
<evidence type="ECO:0000313" key="2">
    <source>
        <dbReference type="EMBL" id="ADZ92002.1"/>
    </source>
</evidence>
<dbReference type="RefSeq" id="WP_013661905.1">
    <property type="nucleotide sequence ID" value="NC_015276.1"/>
</dbReference>
<dbReference type="InterPro" id="IPR016181">
    <property type="entry name" value="Acyl_CoA_acyltransferase"/>
</dbReference>
<accession>F2JZ24</accession>
<dbReference type="OrthoDB" id="6293260at2"/>
<feature type="domain" description="N-acetyltransferase" evidence="1">
    <location>
        <begin position="30"/>
        <end position="179"/>
    </location>
</feature>
<evidence type="ECO:0000259" key="1">
    <source>
        <dbReference type="PROSITE" id="PS51186"/>
    </source>
</evidence>
<dbReference type="eggNOG" id="COG1670">
    <property type="taxonomic scope" value="Bacteria"/>
</dbReference>
<dbReference type="EMBL" id="CP002583">
    <property type="protein sequence ID" value="ADZ92002.1"/>
    <property type="molecule type" value="Genomic_DNA"/>
</dbReference>
<organism evidence="2 3">
    <name type="scientific">Marinomonas mediterranea (strain ATCC 700492 / JCM 21426 / NBRC 103028 / MMB-1)</name>
    <dbReference type="NCBI Taxonomy" id="717774"/>
    <lineage>
        <taxon>Bacteria</taxon>
        <taxon>Pseudomonadati</taxon>
        <taxon>Pseudomonadota</taxon>
        <taxon>Gammaproteobacteria</taxon>
        <taxon>Oceanospirillales</taxon>
        <taxon>Oceanospirillaceae</taxon>
        <taxon>Marinomonas</taxon>
    </lineage>
</organism>
<evidence type="ECO:0000313" key="3">
    <source>
        <dbReference type="Proteomes" id="UP000001062"/>
    </source>
</evidence>
<dbReference type="PROSITE" id="PS51186">
    <property type="entry name" value="GNAT"/>
    <property type="match status" value="1"/>
</dbReference>
<proteinExistence type="predicted"/>
<dbReference type="PATRIC" id="fig|717774.3.peg.2858"/>
<dbReference type="Pfam" id="PF13302">
    <property type="entry name" value="Acetyltransf_3"/>
    <property type="match status" value="1"/>
</dbReference>
<dbReference type="PANTHER" id="PTHR43792:SF1">
    <property type="entry name" value="N-ACETYLTRANSFERASE DOMAIN-CONTAINING PROTEIN"/>
    <property type="match status" value="1"/>
</dbReference>
<protein>
    <submittedName>
        <fullName evidence="2">Ferrichrome-binding protein</fullName>
    </submittedName>
</protein>
<dbReference type="Gene3D" id="3.40.630.30">
    <property type="match status" value="1"/>
</dbReference>
<dbReference type="STRING" id="717774.Marme_2775"/>
<dbReference type="KEGG" id="mme:Marme_2775"/>
<dbReference type="GO" id="GO:0016747">
    <property type="term" value="F:acyltransferase activity, transferring groups other than amino-acyl groups"/>
    <property type="evidence" value="ECO:0007669"/>
    <property type="project" value="InterPro"/>
</dbReference>
<dbReference type="AlphaFoldDB" id="F2JZ24"/>